<protein>
    <submittedName>
        <fullName evidence="3">Aldo/keto reductase</fullName>
    </submittedName>
</protein>
<comment type="caution">
    <text evidence="3">The sequence shown here is derived from an EMBL/GenBank/DDBJ whole genome shotgun (WGS) entry which is preliminary data.</text>
</comment>
<name>A0ABQ2V6I4_9ACTN</name>
<proteinExistence type="predicted"/>
<reference evidence="4" key="1">
    <citation type="journal article" date="2019" name="Int. J. Syst. Evol. Microbiol.">
        <title>The Global Catalogue of Microorganisms (GCM) 10K type strain sequencing project: providing services to taxonomists for standard genome sequencing and annotation.</title>
        <authorList>
            <consortium name="The Broad Institute Genomics Platform"/>
            <consortium name="The Broad Institute Genome Sequencing Center for Infectious Disease"/>
            <person name="Wu L."/>
            <person name="Ma J."/>
        </authorList>
    </citation>
    <scope>NUCLEOTIDE SEQUENCE [LARGE SCALE GENOMIC DNA]</scope>
    <source>
        <strain evidence="4">JCM 3399</strain>
    </source>
</reference>
<dbReference type="InterPro" id="IPR023210">
    <property type="entry name" value="NADP_OxRdtase_dom"/>
</dbReference>
<organism evidence="3 4">
    <name type="scientific">Streptomyces albospinus</name>
    <dbReference type="NCBI Taxonomy" id="285515"/>
    <lineage>
        <taxon>Bacteria</taxon>
        <taxon>Bacillati</taxon>
        <taxon>Actinomycetota</taxon>
        <taxon>Actinomycetes</taxon>
        <taxon>Kitasatosporales</taxon>
        <taxon>Streptomycetaceae</taxon>
        <taxon>Streptomyces</taxon>
    </lineage>
</organism>
<dbReference type="RefSeq" id="WP_189301805.1">
    <property type="nucleotide sequence ID" value="NZ_BMRP01000013.1"/>
</dbReference>
<evidence type="ECO:0000313" key="3">
    <source>
        <dbReference type="EMBL" id="GGU70343.1"/>
    </source>
</evidence>
<dbReference type="Proteomes" id="UP000654471">
    <property type="component" value="Unassembled WGS sequence"/>
</dbReference>
<dbReference type="PANTHER" id="PTHR43625:SF40">
    <property type="entry name" value="ALDO-KETO REDUCTASE YAKC [NADP(+)]"/>
    <property type="match status" value="1"/>
</dbReference>
<accession>A0ABQ2V6I4</accession>
<dbReference type="InterPro" id="IPR020471">
    <property type="entry name" value="AKR"/>
</dbReference>
<keyword evidence="1" id="KW-0560">Oxidoreductase</keyword>
<dbReference type="Pfam" id="PF00248">
    <property type="entry name" value="Aldo_ket_red"/>
    <property type="match status" value="1"/>
</dbReference>
<evidence type="ECO:0000259" key="2">
    <source>
        <dbReference type="Pfam" id="PF00248"/>
    </source>
</evidence>
<dbReference type="PANTHER" id="PTHR43625">
    <property type="entry name" value="AFLATOXIN B1 ALDEHYDE REDUCTASE"/>
    <property type="match status" value="1"/>
</dbReference>
<dbReference type="SUPFAM" id="SSF51430">
    <property type="entry name" value="NAD(P)-linked oxidoreductase"/>
    <property type="match status" value="1"/>
</dbReference>
<keyword evidence="4" id="KW-1185">Reference proteome</keyword>
<dbReference type="CDD" id="cd19076">
    <property type="entry name" value="AKR_AKR13A_13D"/>
    <property type="match status" value="1"/>
</dbReference>
<dbReference type="Gene3D" id="3.20.20.100">
    <property type="entry name" value="NADP-dependent oxidoreductase domain"/>
    <property type="match status" value="1"/>
</dbReference>
<gene>
    <name evidence="3" type="ORF">GCM10010211_40000</name>
</gene>
<dbReference type="InterPro" id="IPR050791">
    <property type="entry name" value="Aldo-Keto_reductase"/>
</dbReference>
<evidence type="ECO:0000313" key="4">
    <source>
        <dbReference type="Proteomes" id="UP000654471"/>
    </source>
</evidence>
<feature type="domain" description="NADP-dependent oxidoreductase" evidence="2">
    <location>
        <begin position="16"/>
        <end position="309"/>
    </location>
</feature>
<evidence type="ECO:0000256" key="1">
    <source>
        <dbReference type="ARBA" id="ARBA00023002"/>
    </source>
</evidence>
<sequence>MKYRRLGHSELDVSAVGLGCMGMSIAYGPADETEALGTLDRAAELGVTFLDTADAYGRGANEELLGRWLRRRDRGTVVLATKFGLWHDPASGRVDRVDTSPAHVRTACDASLRRLGVDHIDVYYVHRRAPHVPVEDTIGAMAELVAAGKVRCLGLSEVSPQTLRTAHSVHPISAVQMEYSLFTREVVEGEMLATCRELGISVTAYSPLGRGMLTGSLTSRDQLTEDDNRRRWPRFSPDNLDRNLALVRSLTDIAESIGCTPSQAALAWLLAQGDDIVPLPGTKRVRYLEENATAADLTLTTEQLALLRAAFPLDAVAGDRYPQQALDRLGH</sequence>
<dbReference type="EMBL" id="BMRP01000013">
    <property type="protein sequence ID" value="GGU70343.1"/>
    <property type="molecule type" value="Genomic_DNA"/>
</dbReference>
<dbReference type="InterPro" id="IPR036812">
    <property type="entry name" value="NAD(P)_OxRdtase_dom_sf"/>
</dbReference>
<dbReference type="PRINTS" id="PR00069">
    <property type="entry name" value="ALDKETRDTASE"/>
</dbReference>